<dbReference type="PANTHER" id="PTHR30137:SF8">
    <property type="entry name" value="BLR5498 PROTEIN"/>
    <property type="match status" value="1"/>
</dbReference>
<proteinExistence type="predicted"/>
<name>W4M3S8_9BACT</name>
<dbReference type="SUPFAM" id="SSF51679">
    <property type="entry name" value="Bacterial luciferase-like"/>
    <property type="match status" value="1"/>
</dbReference>
<organism evidence="4 5">
    <name type="scientific">Candidatus Entotheonella gemina</name>
    <dbReference type="NCBI Taxonomy" id="1429439"/>
    <lineage>
        <taxon>Bacteria</taxon>
        <taxon>Pseudomonadati</taxon>
        <taxon>Nitrospinota/Tectimicrobiota group</taxon>
        <taxon>Candidatus Tectimicrobiota</taxon>
        <taxon>Candidatus Entotheonellia</taxon>
        <taxon>Candidatus Entotheonellales</taxon>
        <taxon>Candidatus Entotheonellaceae</taxon>
        <taxon>Candidatus Entotheonella</taxon>
    </lineage>
</organism>
<dbReference type="InterPro" id="IPR011251">
    <property type="entry name" value="Luciferase-like_dom"/>
</dbReference>
<dbReference type="EMBL" id="AZHX01001108">
    <property type="protein sequence ID" value="ETX04818.1"/>
    <property type="molecule type" value="Genomic_DNA"/>
</dbReference>
<keyword evidence="1" id="KW-0560">Oxidoreductase</keyword>
<evidence type="ECO:0000313" key="5">
    <source>
        <dbReference type="Proteomes" id="UP000019140"/>
    </source>
</evidence>
<comment type="caution">
    <text evidence="4">The sequence shown here is derived from an EMBL/GenBank/DDBJ whole genome shotgun (WGS) entry which is preliminary data.</text>
</comment>
<dbReference type="GO" id="GO:0005829">
    <property type="term" value="C:cytosol"/>
    <property type="evidence" value="ECO:0007669"/>
    <property type="project" value="TreeGrafter"/>
</dbReference>
<dbReference type="GO" id="GO:0004497">
    <property type="term" value="F:monooxygenase activity"/>
    <property type="evidence" value="ECO:0007669"/>
    <property type="project" value="UniProtKB-KW"/>
</dbReference>
<protein>
    <recommendedName>
        <fullName evidence="3">Luciferase-like domain-containing protein</fullName>
    </recommendedName>
</protein>
<dbReference type="Proteomes" id="UP000019140">
    <property type="component" value="Unassembled WGS sequence"/>
</dbReference>
<keyword evidence="5" id="KW-1185">Reference proteome</keyword>
<feature type="domain" description="Luciferase-like" evidence="3">
    <location>
        <begin position="1"/>
        <end position="159"/>
    </location>
</feature>
<dbReference type="Pfam" id="PF00296">
    <property type="entry name" value="Bac_luciferase"/>
    <property type="match status" value="1"/>
</dbReference>
<reference evidence="4 5" key="1">
    <citation type="journal article" date="2014" name="Nature">
        <title>An environmental bacterial taxon with a large and distinct metabolic repertoire.</title>
        <authorList>
            <person name="Wilson M.C."/>
            <person name="Mori T."/>
            <person name="Ruckert C."/>
            <person name="Uria A.R."/>
            <person name="Helf M.J."/>
            <person name="Takada K."/>
            <person name="Gernert C."/>
            <person name="Steffens U.A."/>
            <person name="Heycke N."/>
            <person name="Schmitt S."/>
            <person name="Rinke C."/>
            <person name="Helfrich E.J."/>
            <person name="Brachmann A.O."/>
            <person name="Gurgui C."/>
            <person name="Wakimoto T."/>
            <person name="Kracht M."/>
            <person name="Crusemann M."/>
            <person name="Hentschel U."/>
            <person name="Abe I."/>
            <person name="Matsunaga S."/>
            <person name="Kalinowski J."/>
            <person name="Takeyama H."/>
            <person name="Piel J."/>
        </authorList>
    </citation>
    <scope>NUCLEOTIDE SEQUENCE [LARGE SCALE GENOMIC DNA]</scope>
    <source>
        <strain evidence="5">TSY2</strain>
    </source>
</reference>
<dbReference type="InterPro" id="IPR050766">
    <property type="entry name" value="Bact_Lucif_Oxidored"/>
</dbReference>
<keyword evidence="2" id="KW-0503">Monooxygenase</keyword>
<dbReference type="GO" id="GO:0016705">
    <property type="term" value="F:oxidoreductase activity, acting on paired donors, with incorporation or reduction of molecular oxygen"/>
    <property type="evidence" value="ECO:0007669"/>
    <property type="project" value="InterPro"/>
</dbReference>
<dbReference type="PANTHER" id="PTHR30137">
    <property type="entry name" value="LUCIFERASE-LIKE MONOOXYGENASE"/>
    <property type="match status" value="1"/>
</dbReference>
<dbReference type="Gene3D" id="3.20.20.30">
    <property type="entry name" value="Luciferase-like domain"/>
    <property type="match status" value="1"/>
</dbReference>
<dbReference type="HOGENOM" id="CLU_027853_3_4_7"/>
<evidence type="ECO:0000259" key="3">
    <source>
        <dbReference type="Pfam" id="PF00296"/>
    </source>
</evidence>
<accession>W4M3S8</accession>
<gene>
    <name evidence="4" type="ORF">ETSY2_26580</name>
</gene>
<feature type="non-terminal residue" evidence="4">
    <location>
        <position position="161"/>
    </location>
</feature>
<evidence type="ECO:0000313" key="4">
    <source>
        <dbReference type="EMBL" id="ETX04818.1"/>
    </source>
</evidence>
<dbReference type="InterPro" id="IPR036661">
    <property type="entry name" value="Luciferase-like_sf"/>
</dbReference>
<sequence>MNFGLFFYCQGRGVPDDQAYAEILDQIVLAEQLGFQECWFAEHHFTDYSVLPSPNLMIAAAVQRTRHMRFGNYINILPFHNPMRLAAEAAMLDNLARGRYDFGVGKGVRPGEFEKFGLDFDDRVAMTEEATEIVLKAWTQEQMSYEGQFWQFPKLRLRPSV</sequence>
<evidence type="ECO:0000256" key="2">
    <source>
        <dbReference type="ARBA" id="ARBA00023033"/>
    </source>
</evidence>
<evidence type="ECO:0000256" key="1">
    <source>
        <dbReference type="ARBA" id="ARBA00023002"/>
    </source>
</evidence>
<dbReference type="AlphaFoldDB" id="W4M3S8"/>